<dbReference type="Proteomes" id="UP000499080">
    <property type="component" value="Unassembled WGS sequence"/>
</dbReference>
<gene>
    <name evidence="1" type="ORF">AVEN_7865_1</name>
</gene>
<proteinExistence type="predicted"/>
<protein>
    <submittedName>
        <fullName evidence="1">Uncharacterized protein</fullName>
    </submittedName>
</protein>
<comment type="caution">
    <text evidence="1">The sequence shown here is derived from an EMBL/GenBank/DDBJ whole genome shotgun (WGS) entry which is preliminary data.</text>
</comment>
<dbReference type="AlphaFoldDB" id="A0A4Y2MEX1"/>
<evidence type="ECO:0000313" key="1">
    <source>
        <dbReference type="EMBL" id="GBN25678.1"/>
    </source>
</evidence>
<sequence length="144" mass="16324">MQLKYQTQVAKSGAKDGADALSSLDKQEETTFFNAAQIPDTSCKIWSRRHIESSVGSKCWVFDVDSDAGNEQEETIFLNASKMTETKYKFWNQCCSHRLFINSAGVRPQVLDILTVTVIKGLSEVLVTIRSVFKRRCSHNQERL</sequence>
<evidence type="ECO:0000313" key="2">
    <source>
        <dbReference type="Proteomes" id="UP000499080"/>
    </source>
</evidence>
<dbReference type="EMBL" id="BGPR01007273">
    <property type="protein sequence ID" value="GBN25678.1"/>
    <property type="molecule type" value="Genomic_DNA"/>
</dbReference>
<name>A0A4Y2MEX1_ARAVE</name>
<accession>A0A4Y2MEX1</accession>
<keyword evidence="2" id="KW-1185">Reference proteome</keyword>
<reference evidence="1 2" key="1">
    <citation type="journal article" date="2019" name="Sci. Rep.">
        <title>Orb-weaving spider Araneus ventricosus genome elucidates the spidroin gene catalogue.</title>
        <authorList>
            <person name="Kono N."/>
            <person name="Nakamura H."/>
            <person name="Ohtoshi R."/>
            <person name="Moran D.A.P."/>
            <person name="Shinohara A."/>
            <person name="Yoshida Y."/>
            <person name="Fujiwara M."/>
            <person name="Mori M."/>
            <person name="Tomita M."/>
            <person name="Arakawa K."/>
        </authorList>
    </citation>
    <scope>NUCLEOTIDE SEQUENCE [LARGE SCALE GENOMIC DNA]</scope>
</reference>
<organism evidence="1 2">
    <name type="scientific">Araneus ventricosus</name>
    <name type="common">Orbweaver spider</name>
    <name type="synonym">Epeira ventricosa</name>
    <dbReference type="NCBI Taxonomy" id="182803"/>
    <lineage>
        <taxon>Eukaryota</taxon>
        <taxon>Metazoa</taxon>
        <taxon>Ecdysozoa</taxon>
        <taxon>Arthropoda</taxon>
        <taxon>Chelicerata</taxon>
        <taxon>Arachnida</taxon>
        <taxon>Araneae</taxon>
        <taxon>Araneomorphae</taxon>
        <taxon>Entelegynae</taxon>
        <taxon>Araneoidea</taxon>
        <taxon>Araneidae</taxon>
        <taxon>Araneus</taxon>
    </lineage>
</organism>